<feature type="region of interest" description="Disordered" evidence="1">
    <location>
        <begin position="774"/>
        <end position="864"/>
    </location>
</feature>
<feature type="compositionally biased region" description="Acidic residues" evidence="1">
    <location>
        <begin position="828"/>
        <end position="842"/>
    </location>
</feature>
<name>A0A0W0CSF9_CANGB</name>
<feature type="compositionally biased region" description="Polar residues" evidence="1">
    <location>
        <begin position="593"/>
        <end position="604"/>
    </location>
</feature>
<feature type="compositionally biased region" description="Basic residues" evidence="1">
    <location>
        <begin position="45"/>
        <end position="59"/>
    </location>
</feature>
<feature type="compositionally biased region" description="Polar residues" evidence="1">
    <location>
        <begin position="372"/>
        <end position="383"/>
    </location>
</feature>
<dbReference type="AlphaFoldDB" id="A0A0W0CSF9"/>
<proteinExistence type="predicted"/>
<dbReference type="VEuPathDB" id="FungiDB:B1J91_K10648g"/>
<feature type="compositionally biased region" description="Basic and acidic residues" evidence="1">
    <location>
        <begin position="99"/>
        <end position="110"/>
    </location>
</feature>
<dbReference type="Gene3D" id="3.40.30.10">
    <property type="entry name" value="Glutaredoxin"/>
    <property type="match status" value="1"/>
</dbReference>
<feature type="region of interest" description="Disordered" evidence="1">
    <location>
        <begin position="1"/>
        <end position="151"/>
    </location>
</feature>
<feature type="compositionally biased region" description="Basic and acidic residues" evidence="1">
    <location>
        <begin position="818"/>
        <end position="827"/>
    </location>
</feature>
<feature type="compositionally biased region" description="Basic and acidic residues" evidence="1">
    <location>
        <begin position="352"/>
        <end position="367"/>
    </location>
</feature>
<dbReference type="Proteomes" id="UP000054886">
    <property type="component" value="Unassembled WGS sequence"/>
</dbReference>
<feature type="compositionally biased region" description="Polar residues" evidence="1">
    <location>
        <begin position="1"/>
        <end position="21"/>
    </location>
</feature>
<feature type="region of interest" description="Disordered" evidence="1">
    <location>
        <begin position="167"/>
        <end position="649"/>
    </location>
</feature>
<feature type="compositionally biased region" description="Basic residues" evidence="1">
    <location>
        <begin position="194"/>
        <end position="206"/>
    </location>
</feature>
<dbReference type="VEuPathDB" id="FungiDB:CAGL0K10648g"/>
<feature type="compositionally biased region" description="Basic and acidic residues" evidence="1">
    <location>
        <begin position="723"/>
        <end position="750"/>
    </location>
</feature>
<evidence type="ECO:0000256" key="1">
    <source>
        <dbReference type="SAM" id="MobiDB-lite"/>
    </source>
</evidence>
<dbReference type="VEuPathDB" id="FungiDB:GVI51_K10461"/>
<feature type="compositionally biased region" description="Basic and acidic residues" evidence="1">
    <location>
        <begin position="451"/>
        <end position="467"/>
    </location>
</feature>
<feature type="compositionally biased region" description="Basic and acidic residues" evidence="1">
    <location>
        <begin position="411"/>
        <end position="438"/>
    </location>
</feature>
<feature type="compositionally biased region" description="Polar residues" evidence="1">
    <location>
        <begin position="207"/>
        <end position="229"/>
    </location>
</feature>
<protein>
    <submittedName>
        <fullName evidence="2">Uncharacterized protein</fullName>
    </submittedName>
</protein>
<dbReference type="PROSITE" id="PS51354">
    <property type="entry name" value="GLUTAREDOXIN_2"/>
    <property type="match status" value="1"/>
</dbReference>
<feature type="compositionally biased region" description="Basic and acidic residues" evidence="1">
    <location>
        <begin position="80"/>
        <end position="89"/>
    </location>
</feature>
<feature type="compositionally biased region" description="Polar residues" evidence="1">
    <location>
        <begin position="183"/>
        <end position="193"/>
    </location>
</feature>
<gene>
    <name evidence="2" type="ORF">AO440_003699</name>
</gene>
<feature type="compositionally biased region" description="Polar residues" evidence="1">
    <location>
        <begin position="712"/>
        <end position="722"/>
    </location>
</feature>
<feature type="compositionally biased region" description="Polar residues" evidence="1">
    <location>
        <begin position="851"/>
        <end position="864"/>
    </location>
</feature>
<evidence type="ECO:0000313" key="2">
    <source>
        <dbReference type="EMBL" id="KTB02516.1"/>
    </source>
</evidence>
<feature type="compositionally biased region" description="Basic and acidic residues" evidence="1">
    <location>
        <begin position="139"/>
        <end position="151"/>
    </location>
</feature>
<feature type="compositionally biased region" description="Basic and acidic residues" evidence="1">
    <location>
        <begin position="775"/>
        <end position="804"/>
    </location>
</feature>
<feature type="compositionally biased region" description="Basic and acidic residues" evidence="1">
    <location>
        <begin position="299"/>
        <end position="313"/>
    </location>
</feature>
<dbReference type="InterPro" id="IPR036249">
    <property type="entry name" value="Thioredoxin-like_sf"/>
</dbReference>
<accession>A0A0W0CSF9</accession>
<reference evidence="2 3" key="1">
    <citation type="submission" date="2015-10" db="EMBL/GenBank/DDBJ databases">
        <title>Draft genomes sequences of Candida glabrata isolates 1A, 1B, 2A, 2B, 3A and 3B.</title>
        <authorList>
            <person name="Haavelsrud O.E."/>
            <person name="Gaustad P."/>
        </authorList>
    </citation>
    <scope>NUCLEOTIDE SEQUENCE [LARGE SCALE GENOMIC DNA]</scope>
    <source>
        <strain evidence="2">910700640</strain>
    </source>
</reference>
<feature type="compositionally biased region" description="Basic and acidic residues" evidence="1">
    <location>
        <begin position="237"/>
        <end position="264"/>
    </location>
</feature>
<feature type="compositionally biased region" description="Basic and acidic residues" evidence="1">
    <location>
        <begin position="532"/>
        <end position="571"/>
    </location>
</feature>
<dbReference type="VEuPathDB" id="FungiDB:GWK60_K10417"/>
<dbReference type="EMBL" id="LLZZ01000124">
    <property type="protein sequence ID" value="KTB02516.1"/>
    <property type="molecule type" value="Genomic_DNA"/>
</dbReference>
<comment type="caution">
    <text evidence="2">The sequence shown here is derived from an EMBL/GenBank/DDBJ whole genome shotgun (WGS) entry which is preliminary data.</text>
</comment>
<feature type="compositionally biased region" description="Basic and acidic residues" evidence="1">
    <location>
        <begin position="579"/>
        <end position="592"/>
    </location>
</feature>
<dbReference type="SUPFAM" id="SSF52833">
    <property type="entry name" value="Thioredoxin-like"/>
    <property type="match status" value="1"/>
</dbReference>
<sequence>MDGATTMSDVETSKMDTSNNGGKEMDLDQMINATEQLLSEAPKTTTKKKKNKKKKKKKVTTTDSKPVVDTVADPEQQIPTEDKPGKDIDESVSETGDTIPEKIDAQKVSDLDSSSGNLAIERKPKKKGSKQSRPVSLSKLERDSIKRKSSDLDSILVGIEEYLQTDEDINVNVVDGSAVPNGRDSSSDTSKASKNLKKKPVVKGMKRSNTAKQSLSSKIVESSTESASDANKVVGTHVEETNAHEPIDKEAKPLTEKKADEKNESISNELATEKEQSPSTAVLSDDLKKNQDNVQGEKQSVEKGSKADADILIKPETNSKLVKDAVIANESDADKKSISDTTIKEIGQSNSEIKEKQTTQSRSEKEIISLTAEENNNKVTISDTIPELNDDTMKAASPDIDEIKSVQQESYDSKSNETKPEAEEQEEDMNKGQLEPENKVSSSPSSSKKQALKEPALESETEQEHEGNLLPTGNKTDVLEENLETVSAVKPSLADVNKDLPLKEGVNHGKTVDVQELHTTSKPIEELSQAESPKKTSLDAMKKEDKLKDSRKTESTIEAHLDNRINEKSEAEEVGDDGPVDKKSEDLKDTPEKSLSTEAVTQSPKVHNVNEVSKVNEEEDKAAESLTVDKAGAENSHKPSNLKVLEAKDTLSDTMNETKQDETMDKEPKSTAKLIKLNDEVDEEASTLADDVSDLTEEKLKVKDNVMHTTAEIPNNDAQTDSDLPKEKEDLNEFNEDKNNEDPVKKGDGDVLSKIMTENNETPEKRVVISILDDLPSRHDNGNEKETHDTVPKIDLESKLKEALDEIETSDVSVPNVDPKKDVKETADEIEGLDLGDQEEKEPEEHKHSADVQSPSDNVTAKNSGGIQDILDETDKLLEELNFVDDSEINALLDSFDKPASKKKAVVKETPQNTIKASDIIKANEELPVYIYTSLAGGGFHMIPRTNRLSTILTANRIKFEYRDLGTDDEARKVWKTYGRGRTLPGVVRGRDDIIGNWEEIEEVNENYGLRDLIYNSI</sequence>
<feature type="region of interest" description="Disordered" evidence="1">
    <location>
        <begin position="706"/>
        <end position="750"/>
    </location>
</feature>
<feature type="compositionally biased region" description="Basic and acidic residues" evidence="1">
    <location>
        <begin position="496"/>
        <end position="516"/>
    </location>
</feature>
<evidence type="ECO:0000313" key="3">
    <source>
        <dbReference type="Proteomes" id="UP000054886"/>
    </source>
</evidence>
<organism evidence="2 3">
    <name type="scientific">Candida glabrata</name>
    <name type="common">Yeast</name>
    <name type="synonym">Torulopsis glabrata</name>
    <dbReference type="NCBI Taxonomy" id="5478"/>
    <lineage>
        <taxon>Eukaryota</taxon>
        <taxon>Fungi</taxon>
        <taxon>Dikarya</taxon>
        <taxon>Ascomycota</taxon>
        <taxon>Saccharomycotina</taxon>
        <taxon>Saccharomycetes</taxon>
        <taxon>Saccharomycetales</taxon>
        <taxon>Saccharomycetaceae</taxon>
        <taxon>Nakaseomyces</taxon>
    </lineage>
</organism>